<dbReference type="GO" id="GO:0016740">
    <property type="term" value="F:transferase activity"/>
    <property type="evidence" value="ECO:0007669"/>
    <property type="project" value="UniProtKB-KW"/>
</dbReference>
<evidence type="ECO:0000313" key="2">
    <source>
        <dbReference type="EMBL" id="NDW45807.1"/>
    </source>
</evidence>
<dbReference type="Pfam" id="PF13410">
    <property type="entry name" value="GST_C_2"/>
    <property type="match status" value="1"/>
</dbReference>
<dbReference type="Gene3D" id="3.40.30.10">
    <property type="entry name" value="Glutaredoxin"/>
    <property type="match status" value="1"/>
</dbReference>
<gene>
    <name evidence="2" type="ORF">G0P99_12645</name>
</gene>
<dbReference type="SFLD" id="SFLDG01200">
    <property type="entry name" value="SUF1.1"/>
    <property type="match status" value="1"/>
</dbReference>
<dbReference type="Pfam" id="PF17172">
    <property type="entry name" value="GST_N_4"/>
    <property type="match status" value="1"/>
</dbReference>
<reference evidence="2" key="1">
    <citation type="submission" date="2020-02" db="EMBL/GenBank/DDBJ databases">
        <title>Delineation of the pyrene-degrading pathway in Roseobacter clade bacteria by genomic analysis.</title>
        <authorList>
            <person name="Zhou H."/>
            <person name="Wang H."/>
        </authorList>
    </citation>
    <scope>NUCLEOTIDE SEQUENCE</scope>
    <source>
        <strain evidence="2">PrR005</strain>
    </source>
</reference>
<dbReference type="Gene3D" id="1.20.1050.10">
    <property type="match status" value="1"/>
</dbReference>
<dbReference type="SFLD" id="SFLDS00019">
    <property type="entry name" value="Glutathione_Transferase_(cytos"/>
    <property type="match status" value="1"/>
</dbReference>
<dbReference type="SUPFAM" id="SSF52833">
    <property type="entry name" value="Thioredoxin-like"/>
    <property type="match status" value="1"/>
</dbReference>
<dbReference type="SUPFAM" id="SSF47616">
    <property type="entry name" value="GST C-terminal domain-like"/>
    <property type="match status" value="1"/>
</dbReference>
<dbReference type="InterPro" id="IPR026928">
    <property type="entry name" value="FAX/IsoI-like"/>
</dbReference>
<sequence>MLTLLTFPSAFGLYSGSPFCVKAAYMLHLSGLDWRRSDLLDARKMPHGKLPVLRTPERLLADSEAIRHWLEAQGAEFDQGLSDLQRAQSRAMIRMAEDHMYFQLLMDRWSNDEVWQHLRDRFFGEVPRLIRNPVANGVRRSVLRGLRAQGMGRFSAAERMDRAERDFEAITACLWHRSFLLGDRVSAADLSVAPMLAAMRATPAATPLQRRVAGDRILSDYVDRVDAAVGLP</sequence>
<dbReference type="GO" id="GO:0005737">
    <property type="term" value="C:cytoplasm"/>
    <property type="evidence" value="ECO:0007669"/>
    <property type="project" value="TreeGrafter"/>
</dbReference>
<dbReference type="EMBL" id="JAAGOX010000022">
    <property type="protein sequence ID" value="NDW45807.1"/>
    <property type="molecule type" value="Genomic_DNA"/>
</dbReference>
<keyword evidence="2" id="KW-0808">Transferase</keyword>
<organism evidence="2">
    <name type="scientific">Ruegeria sp. PrR005</name>
    <dbReference type="NCBI Taxonomy" id="2706882"/>
    <lineage>
        <taxon>Bacteria</taxon>
        <taxon>Pseudomonadati</taxon>
        <taxon>Pseudomonadota</taxon>
        <taxon>Alphaproteobacteria</taxon>
        <taxon>Rhodobacterales</taxon>
        <taxon>Roseobacteraceae</taxon>
        <taxon>Ruegeria</taxon>
    </lineage>
</organism>
<dbReference type="InterPro" id="IPR036249">
    <property type="entry name" value="Thioredoxin-like_sf"/>
</dbReference>
<dbReference type="PANTHER" id="PTHR12289:SF41">
    <property type="entry name" value="FAILED AXON CONNECTIONS-RELATED"/>
    <property type="match status" value="1"/>
</dbReference>
<protein>
    <submittedName>
        <fullName evidence="2">Glutathione S-transferase family protein</fullName>
    </submittedName>
</protein>
<comment type="caution">
    <text evidence="2">The sequence shown here is derived from an EMBL/GenBank/DDBJ whole genome shotgun (WGS) entry which is preliminary data.</text>
</comment>
<dbReference type="InterPro" id="IPR050931">
    <property type="entry name" value="Mito_Protein_Transport_Metaxin"/>
</dbReference>
<dbReference type="SFLD" id="SFLDG01180">
    <property type="entry name" value="SUF1"/>
    <property type="match status" value="1"/>
</dbReference>
<name>A0A6B2NT82_9RHOB</name>
<dbReference type="InterPro" id="IPR012336">
    <property type="entry name" value="Thioredoxin-like_fold"/>
</dbReference>
<dbReference type="PANTHER" id="PTHR12289">
    <property type="entry name" value="METAXIN RELATED"/>
    <property type="match status" value="1"/>
</dbReference>
<evidence type="ECO:0000259" key="1">
    <source>
        <dbReference type="Pfam" id="PF17172"/>
    </source>
</evidence>
<accession>A0A6B2NT82</accession>
<dbReference type="AlphaFoldDB" id="A0A6B2NT82"/>
<feature type="domain" description="Thioredoxin-like fold" evidence="1">
    <location>
        <begin position="18"/>
        <end position="113"/>
    </location>
</feature>
<dbReference type="InterPro" id="IPR036282">
    <property type="entry name" value="Glutathione-S-Trfase_C_sf"/>
</dbReference>
<proteinExistence type="predicted"/>
<dbReference type="InterPro" id="IPR040079">
    <property type="entry name" value="Glutathione_S-Trfase"/>
</dbReference>
<dbReference type="RefSeq" id="WP_164130313.1">
    <property type="nucleotide sequence ID" value="NZ_JAAGOX010000022.1"/>
</dbReference>